<dbReference type="Gene3D" id="2.60.120.10">
    <property type="entry name" value="Jelly Rolls"/>
    <property type="match status" value="1"/>
</dbReference>
<accession>A0A0D5NH08</accession>
<dbReference type="PANTHER" id="PTHR21047:SF2">
    <property type="entry name" value="THYMIDINE DIPHOSPHO-4-KETO-RHAMNOSE 3,5-EPIMERASE"/>
    <property type="match status" value="1"/>
</dbReference>
<evidence type="ECO:0000313" key="2">
    <source>
        <dbReference type="Proteomes" id="UP000032633"/>
    </source>
</evidence>
<gene>
    <name evidence="1" type="ORF">VN24_05900</name>
</gene>
<dbReference type="STRING" id="1126833.VN24_05900"/>
<dbReference type="InterPro" id="IPR000888">
    <property type="entry name" value="RmlC-like"/>
</dbReference>
<dbReference type="SUPFAM" id="SSF51182">
    <property type="entry name" value="RmlC-like cupins"/>
    <property type="match status" value="1"/>
</dbReference>
<name>A0A0D5NH08_9BACL</name>
<dbReference type="Proteomes" id="UP000032633">
    <property type="component" value="Chromosome"/>
</dbReference>
<sequence length="149" mass="17017">MIEGVKVTPLKQIVDERGKIMQMLRADDPVFVNFGEIYFSFIHPGVIKGWHLHRKMILNYAVPHGHIKFVLYDARVDSPTYKMIQELYLGPDNHCLVTVPPYVWNGFKGIGTETAIVANCASIPHDAGEIVRMDPFDPAIPYDWSLKHR</sequence>
<dbReference type="GO" id="GO:0008830">
    <property type="term" value="F:dTDP-4-dehydrorhamnose 3,5-epimerase activity"/>
    <property type="evidence" value="ECO:0007669"/>
    <property type="project" value="InterPro"/>
</dbReference>
<reference evidence="1 2" key="1">
    <citation type="journal article" date="2015" name="J. Biotechnol.">
        <title>Complete genome sequence of Paenibacillus beijingensis 7188(T) (=DSM 24997(T)), a novel rhizobacterium from jujube garden soil.</title>
        <authorList>
            <person name="Kwak Y."/>
            <person name="Shin J.H."/>
        </authorList>
    </citation>
    <scope>NUCLEOTIDE SEQUENCE [LARGE SCALE GENOMIC DNA]</scope>
    <source>
        <strain evidence="1 2">DSM 24997</strain>
    </source>
</reference>
<dbReference type="GO" id="GO:0000271">
    <property type="term" value="P:polysaccharide biosynthetic process"/>
    <property type="evidence" value="ECO:0007669"/>
    <property type="project" value="TreeGrafter"/>
</dbReference>
<dbReference type="AlphaFoldDB" id="A0A0D5NH08"/>
<organism evidence="1 2">
    <name type="scientific">Paenibacillus beijingensis</name>
    <dbReference type="NCBI Taxonomy" id="1126833"/>
    <lineage>
        <taxon>Bacteria</taxon>
        <taxon>Bacillati</taxon>
        <taxon>Bacillota</taxon>
        <taxon>Bacilli</taxon>
        <taxon>Bacillales</taxon>
        <taxon>Paenibacillaceae</taxon>
        <taxon>Paenibacillus</taxon>
    </lineage>
</organism>
<dbReference type="PANTHER" id="PTHR21047">
    <property type="entry name" value="DTDP-6-DEOXY-D-GLUCOSE-3,5 EPIMERASE"/>
    <property type="match status" value="1"/>
</dbReference>
<dbReference type="Pfam" id="PF00908">
    <property type="entry name" value="dTDP_sugar_isom"/>
    <property type="match status" value="1"/>
</dbReference>
<proteinExistence type="predicted"/>
<dbReference type="GO" id="GO:0005829">
    <property type="term" value="C:cytosol"/>
    <property type="evidence" value="ECO:0007669"/>
    <property type="project" value="TreeGrafter"/>
</dbReference>
<dbReference type="InterPro" id="IPR011051">
    <property type="entry name" value="RmlC_Cupin_sf"/>
</dbReference>
<dbReference type="RefSeq" id="WP_045669629.1">
    <property type="nucleotide sequence ID" value="NZ_CP011058.1"/>
</dbReference>
<dbReference type="PATRIC" id="fig|1126833.4.peg.1282"/>
<protein>
    <submittedName>
        <fullName evidence="1">dTDP-4-dehydrorhamnose 3,5-epimerase</fullName>
    </submittedName>
</protein>
<dbReference type="OrthoDB" id="9800680at2"/>
<dbReference type="KEGG" id="pbj:VN24_05900"/>
<reference evidence="2" key="2">
    <citation type="submission" date="2015-03" db="EMBL/GenBank/DDBJ databases">
        <title>Genome sequence of Paenibacillus beijingensis strain DSM 24997T.</title>
        <authorList>
            <person name="Kwak Y."/>
            <person name="Shin J.-H."/>
        </authorList>
    </citation>
    <scope>NUCLEOTIDE SEQUENCE [LARGE SCALE GENOMIC DNA]</scope>
    <source>
        <strain evidence="2">DSM 24997</strain>
    </source>
</reference>
<keyword evidence="2" id="KW-1185">Reference proteome</keyword>
<evidence type="ECO:0000313" key="1">
    <source>
        <dbReference type="EMBL" id="AJY74193.1"/>
    </source>
</evidence>
<dbReference type="EMBL" id="CP011058">
    <property type="protein sequence ID" value="AJY74193.1"/>
    <property type="molecule type" value="Genomic_DNA"/>
</dbReference>
<dbReference type="HOGENOM" id="CLU_090940_3_0_9"/>
<dbReference type="InterPro" id="IPR014710">
    <property type="entry name" value="RmlC-like_jellyroll"/>
</dbReference>